<dbReference type="STRING" id="1077972.ARGLB_085_03070"/>
<organism evidence="5 6">
    <name type="scientific">Arthrobacter globiformis (strain ATCC 8010 / DSM 20124 / JCM 1332 / NBRC 12137 / NCIMB 8907 / NRRL B-2979 / 168)</name>
    <dbReference type="NCBI Taxonomy" id="1077972"/>
    <lineage>
        <taxon>Bacteria</taxon>
        <taxon>Bacillati</taxon>
        <taxon>Actinomycetota</taxon>
        <taxon>Actinomycetes</taxon>
        <taxon>Micrococcales</taxon>
        <taxon>Micrococcaceae</taxon>
        <taxon>Arthrobacter</taxon>
    </lineage>
</organism>
<dbReference type="PANTHER" id="PTHR43877">
    <property type="entry name" value="AMINOALKYLPHOSPHONATE N-ACETYLTRANSFERASE-RELATED-RELATED"/>
    <property type="match status" value="1"/>
</dbReference>
<dbReference type="Pfam" id="PF00583">
    <property type="entry name" value="Acetyltransf_1"/>
    <property type="match status" value="1"/>
</dbReference>
<evidence type="ECO:0000259" key="4">
    <source>
        <dbReference type="PROSITE" id="PS51186"/>
    </source>
</evidence>
<keyword evidence="1 5" id="KW-0808">Transferase</keyword>
<dbReference type="SMR" id="H0QRE8"/>
<evidence type="ECO:0000256" key="2">
    <source>
        <dbReference type="ARBA" id="ARBA00023315"/>
    </source>
</evidence>
<dbReference type="CDD" id="cd04301">
    <property type="entry name" value="NAT_SF"/>
    <property type="match status" value="1"/>
</dbReference>
<feature type="region of interest" description="Disordered" evidence="3">
    <location>
        <begin position="1"/>
        <end position="27"/>
    </location>
</feature>
<keyword evidence="6" id="KW-1185">Reference proteome</keyword>
<dbReference type="NCBIfam" id="TIGR01575">
    <property type="entry name" value="rimI"/>
    <property type="match status" value="1"/>
</dbReference>
<dbReference type="GO" id="GO:0008080">
    <property type="term" value="F:N-acetyltransferase activity"/>
    <property type="evidence" value="ECO:0007669"/>
    <property type="project" value="InterPro"/>
</dbReference>
<evidence type="ECO:0000256" key="1">
    <source>
        <dbReference type="ARBA" id="ARBA00022679"/>
    </source>
</evidence>
<dbReference type="SUPFAM" id="SSF55729">
    <property type="entry name" value="Acyl-CoA N-acyltransferases (Nat)"/>
    <property type="match status" value="1"/>
</dbReference>
<keyword evidence="2" id="KW-0012">Acyltransferase</keyword>
<evidence type="ECO:0000256" key="3">
    <source>
        <dbReference type="SAM" id="MobiDB-lite"/>
    </source>
</evidence>
<feature type="domain" description="N-acetyltransferase" evidence="4">
    <location>
        <begin position="37"/>
        <end position="182"/>
    </location>
</feature>
<proteinExistence type="predicted"/>
<comment type="caution">
    <text evidence="5">The sequence shown here is derived from an EMBL/GenBank/DDBJ whole genome shotgun (WGS) entry which is preliminary data.</text>
</comment>
<dbReference type="eggNOG" id="COG0456">
    <property type="taxonomic scope" value="Bacteria"/>
</dbReference>
<dbReference type="InterPro" id="IPR006464">
    <property type="entry name" value="AcTrfase_RimI/Ard1"/>
</dbReference>
<dbReference type="Proteomes" id="UP000003828">
    <property type="component" value="Unassembled WGS sequence"/>
</dbReference>
<dbReference type="InterPro" id="IPR016181">
    <property type="entry name" value="Acyl_CoA_acyltransferase"/>
</dbReference>
<accession>H0QRE8</accession>
<dbReference type="AlphaFoldDB" id="H0QRE8"/>
<dbReference type="PROSITE" id="PS51186">
    <property type="entry name" value="GNAT"/>
    <property type="match status" value="1"/>
</dbReference>
<sequence>MNLLPEPSGNPEPGIPTPGDPEPGTAPVLPRRLASGVTIRDMLPADIPAVHELEVRLFPVDAWPLQMFTDELMQPETRRYLVAEAPEGIVGYAGLMCVEPIADVQTIAVVPEYEGRGIGTALLTDLIAEGRRRGAADILLEVRADNPRAQQLYIRFGFEQIHVRKRYYRDGVDALIMRLQLEDVLALHSGILHQDTIPGAGPRPVQTDEAGRAGETAPTEADQK</sequence>
<feature type="region of interest" description="Disordered" evidence="3">
    <location>
        <begin position="196"/>
        <end position="224"/>
    </location>
</feature>
<evidence type="ECO:0000313" key="6">
    <source>
        <dbReference type="Proteomes" id="UP000003828"/>
    </source>
</evidence>
<gene>
    <name evidence="5" type="ORF">ARGLB_085_03070</name>
</gene>
<dbReference type="Gene3D" id="3.40.630.30">
    <property type="match status" value="1"/>
</dbReference>
<dbReference type="InterPro" id="IPR000182">
    <property type="entry name" value="GNAT_dom"/>
</dbReference>
<feature type="compositionally biased region" description="Pro residues" evidence="3">
    <location>
        <begin position="8"/>
        <end position="21"/>
    </location>
</feature>
<reference evidence="5 6" key="1">
    <citation type="submission" date="2011-12" db="EMBL/GenBank/DDBJ databases">
        <title>Whole genome shotgun sequence of Arthrobacter globiformis NBRC 12137.</title>
        <authorList>
            <person name="Miyazawa S."/>
            <person name="Hosoyama A."/>
            <person name="Tsuchikane K."/>
            <person name="Katsumata H."/>
            <person name="Yamazaki S."/>
            <person name="Fujita N."/>
        </authorList>
    </citation>
    <scope>NUCLEOTIDE SEQUENCE [LARGE SCALE GENOMIC DNA]</scope>
    <source>
        <strain evidence="5 6">NBRC 12137</strain>
    </source>
</reference>
<dbReference type="InterPro" id="IPR050832">
    <property type="entry name" value="Bact_Acetyltransf"/>
</dbReference>
<name>H0QRE8_ARTG1</name>
<protein>
    <submittedName>
        <fullName evidence="5">Putative ribosomal-protein-alanine acetyltransferase</fullName>
    </submittedName>
</protein>
<dbReference type="EMBL" id="BAEG01000085">
    <property type="protein sequence ID" value="GAB15622.1"/>
    <property type="molecule type" value="Genomic_DNA"/>
</dbReference>
<evidence type="ECO:0000313" key="5">
    <source>
        <dbReference type="EMBL" id="GAB15622.1"/>
    </source>
</evidence>